<feature type="domain" description="PilZ" evidence="2">
    <location>
        <begin position="163"/>
        <end position="239"/>
    </location>
</feature>
<sequence>MNSFRDQILGGPAPEGQLLPAKKPKASQEGDNALHVPRGEARTINQRAESREFLGDGEAQLKVGRRKYVVDLVNLSGGGAMICTNVPLKLWQEVELELDDNGSVECAVRWIKGDRIGLEFAHETQVSGDVAKRDAMLLDTIERNFPEVATEERAEDDDQRTGQRRSGRRHPLIWSGAVHFDHDTTTVRLRNISESGVLVESERPFPAGAEILLDLGGAGQHFATVSWSRGDQVGLKFHEAFDIACLANAKPEVTSHLWKEPTYFGPGEDRRSPWADRLSLPELKGELEGFLKR</sequence>
<dbReference type="InterPro" id="IPR009875">
    <property type="entry name" value="PilZ_domain"/>
</dbReference>
<feature type="region of interest" description="Disordered" evidence="1">
    <location>
        <begin position="148"/>
        <end position="168"/>
    </location>
</feature>
<evidence type="ECO:0000256" key="1">
    <source>
        <dbReference type="SAM" id="MobiDB-lite"/>
    </source>
</evidence>
<dbReference type="RefSeq" id="WP_249846813.1">
    <property type="nucleotide sequence ID" value="NZ_JAMGBD010000001.1"/>
</dbReference>
<evidence type="ECO:0000313" key="4">
    <source>
        <dbReference type="Proteomes" id="UP001165363"/>
    </source>
</evidence>
<dbReference type="Gene3D" id="2.40.10.220">
    <property type="entry name" value="predicted glycosyltransferase like domains"/>
    <property type="match status" value="1"/>
</dbReference>
<dbReference type="Proteomes" id="UP001165363">
    <property type="component" value="Unassembled WGS sequence"/>
</dbReference>
<evidence type="ECO:0000259" key="2">
    <source>
        <dbReference type="Pfam" id="PF07238"/>
    </source>
</evidence>
<protein>
    <submittedName>
        <fullName evidence="3">PilZ domain-containing protein</fullName>
    </submittedName>
</protein>
<feature type="domain" description="PilZ" evidence="2">
    <location>
        <begin position="46"/>
        <end position="123"/>
    </location>
</feature>
<comment type="caution">
    <text evidence="3">The sequence shown here is derived from an EMBL/GenBank/DDBJ whole genome shotgun (WGS) entry which is preliminary data.</text>
</comment>
<organism evidence="3 4">
    <name type="scientific">Sphingomonas alba</name>
    <dbReference type="NCBI Taxonomy" id="2908208"/>
    <lineage>
        <taxon>Bacteria</taxon>
        <taxon>Pseudomonadati</taxon>
        <taxon>Pseudomonadota</taxon>
        <taxon>Alphaproteobacteria</taxon>
        <taxon>Sphingomonadales</taxon>
        <taxon>Sphingomonadaceae</taxon>
        <taxon>Sphingomonas</taxon>
    </lineage>
</organism>
<proteinExistence type="predicted"/>
<dbReference type="EMBL" id="JAMGBD010000001">
    <property type="protein sequence ID" value="MCL6682871.1"/>
    <property type="molecule type" value="Genomic_DNA"/>
</dbReference>
<reference evidence="3" key="1">
    <citation type="submission" date="2022-05" db="EMBL/GenBank/DDBJ databases">
        <authorList>
            <person name="Jo J.-H."/>
            <person name="Im W.-T."/>
        </authorList>
    </citation>
    <scope>NUCLEOTIDE SEQUENCE</scope>
    <source>
        <strain evidence="3">SE158</strain>
    </source>
</reference>
<accession>A0ABT0RJS5</accession>
<dbReference type="SUPFAM" id="SSF141371">
    <property type="entry name" value="PilZ domain-like"/>
    <property type="match status" value="2"/>
</dbReference>
<keyword evidence="4" id="KW-1185">Reference proteome</keyword>
<feature type="region of interest" description="Disordered" evidence="1">
    <location>
        <begin position="1"/>
        <end position="33"/>
    </location>
</feature>
<evidence type="ECO:0000313" key="3">
    <source>
        <dbReference type="EMBL" id="MCL6682871.1"/>
    </source>
</evidence>
<dbReference type="Pfam" id="PF07238">
    <property type="entry name" value="PilZ"/>
    <property type="match status" value="2"/>
</dbReference>
<gene>
    <name evidence="3" type="ORF">LZ536_03010</name>
</gene>
<name>A0ABT0RJS5_9SPHN</name>